<gene>
    <name evidence="7" type="primary">htrA_1</name>
    <name evidence="7" type="ORF">GALL_17080</name>
</gene>
<comment type="similarity">
    <text evidence="1">Belongs to the peptidase S1C family.</text>
</comment>
<keyword evidence="5" id="KW-1133">Transmembrane helix</keyword>
<evidence type="ECO:0000256" key="2">
    <source>
        <dbReference type="ARBA" id="ARBA00022670"/>
    </source>
</evidence>
<name>A0A1J5TE56_9ZZZZ</name>
<protein>
    <submittedName>
        <fullName evidence="7">Putative serine protease HtrA</fullName>
    </submittedName>
</protein>
<dbReference type="EMBL" id="MLJW01000003">
    <property type="protein sequence ID" value="OIR18379.1"/>
    <property type="molecule type" value="Genomic_DNA"/>
</dbReference>
<evidence type="ECO:0000256" key="1">
    <source>
        <dbReference type="ARBA" id="ARBA00010541"/>
    </source>
</evidence>
<dbReference type="Gene3D" id="2.40.10.10">
    <property type="entry name" value="Trypsin-like serine proteases"/>
    <property type="match status" value="2"/>
</dbReference>
<feature type="region of interest" description="Disordered" evidence="4">
    <location>
        <begin position="386"/>
        <end position="407"/>
    </location>
</feature>
<keyword evidence="3" id="KW-0378">Hydrolase</keyword>
<dbReference type="InterPro" id="IPR051201">
    <property type="entry name" value="Chloro_Bact_Ser_Proteases"/>
</dbReference>
<dbReference type="SUPFAM" id="SSF50156">
    <property type="entry name" value="PDZ domain-like"/>
    <property type="match status" value="1"/>
</dbReference>
<evidence type="ECO:0000259" key="6">
    <source>
        <dbReference type="Pfam" id="PF13180"/>
    </source>
</evidence>
<accession>A0A1J5TE56</accession>
<dbReference type="InterPro" id="IPR001940">
    <property type="entry name" value="Peptidase_S1C"/>
</dbReference>
<dbReference type="GO" id="GO:0006508">
    <property type="term" value="P:proteolysis"/>
    <property type="evidence" value="ECO:0007669"/>
    <property type="project" value="UniProtKB-KW"/>
</dbReference>
<evidence type="ECO:0000256" key="4">
    <source>
        <dbReference type="SAM" id="MobiDB-lite"/>
    </source>
</evidence>
<feature type="transmembrane region" description="Helical" evidence="5">
    <location>
        <begin position="33"/>
        <end position="55"/>
    </location>
</feature>
<dbReference type="InterPro" id="IPR009003">
    <property type="entry name" value="Peptidase_S1_PA"/>
</dbReference>
<dbReference type="Pfam" id="PF13180">
    <property type="entry name" value="PDZ_2"/>
    <property type="match status" value="1"/>
</dbReference>
<dbReference type="PANTHER" id="PTHR43343">
    <property type="entry name" value="PEPTIDASE S12"/>
    <property type="match status" value="1"/>
</dbReference>
<keyword evidence="5" id="KW-0472">Membrane</keyword>
<feature type="compositionally biased region" description="Basic and acidic residues" evidence="4">
    <location>
        <begin position="397"/>
        <end position="407"/>
    </location>
</feature>
<evidence type="ECO:0000256" key="3">
    <source>
        <dbReference type="ARBA" id="ARBA00022801"/>
    </source>
</evidence>
<dbReference type="InterPro" id="IPR036034">
    <property type="entry name" value="PDZ_sf"/>
</dbReference>
<dbReference type="PANTHER" id="PTHR43343:SF3">
    <property type="entry name" value="PROTEASE DO-LIKE 8, CHLOROPLASTIC"/>
    <property type="match status" value="1"/>
</dbReference>
<organism evidence="7">
    <name type="scientific">mine drainage metagenome</name>
    <dbReference type="NCBI Taxonomy" id="410659"/>
    <lineage>
        <taxon>unclassified sequences</taxon>
        <taxon>metagenomes</taxon>
        <taxon>ecological metagenomes</taxon>
    </lineage>
</organism>
<comment type="caution">
    <text evidence="7">The sequence shown here is derived from an EMBL/GenBank/DDBJ whole genome shotgun (WGS) entry which is preliminary data.</text>
</comment>
<dbReference type="SUPFAM" id="SSF50494">
    <property type="entry name" value="Trypsin-like serine proteases"/>
    <property type="match status" value="1"/>
</dbReference>
<evidence type="ECO:0000313" key="7">
    <source>
        <dbReference type="EMBL" id="OIR18379.1"/>
    </source>
</evidence>
<feature type="domain" description="PDZ" evidence="6">
    <location>
        <begin position="293"/>
        <end position="375"/>
    </location>
</feature>
<keyword evidence="2 7" id="KW-0645">Protease</keyword>
<dbReference type="InterPro" id="IPR001478">
    <property type="entry name" value="PDZ"/>
</dbReference>
<dbReference type="GO" id="GO:0004252">
    <property type="term" value="F:serine-type endopeptidase activity"/>
    <property type="evidence" value="ECO:0007669"/>
    <property type="project" value="InterPro"/>
</dbReference>
<dbReference type="PRINTS" id="PR00834">
    <property type="entry name" value="PROTEASES2C"/>
</dbReference>
<reference evidence="7" key="1">
    <citation type="submission" date="2016-10" db="EMBL/GenBank/DDBJ databases">
        <title>Sequence of Gallionella enrichment culture.</title>
        <authorList>
            <person name="Poehlein A."/>
            <person name="Muehling M."/>
            <person name="Daniel R."/>
        </authorList>
    </citation>
    <scope>NUCLEOTIDE SEQUENCE</scope>
</reference>
<proteinExistence type="inferred from homology"/>
<dbReference type="InterPro" id="IPR043504">
    <property type="entry name" value="Peptidase_S1_PA_chymotrypsin"/>
</dbReference>
<sequence>MISMGKYCGILSASILLAKIVYSFDVTTEHAKNNALYIWTFLLVFALISAGPAMASTDCNQSIARLYETKSPAVVRITALTINPYRNGDRVQMATGSGFIIDDNGLIMTNSHIVFGAQSLSVTLDDGTTLPVKLLGADPIYDIAIIQIPTPKQGKLPVLAFSDSDGIRPGDEVVAIGNSMGLGQTITSGIVSALNRILPDRPRMLARPMIQTDTPINPGNSGGPILNRCGDVIGIASEILGNAQNIGFAIPSNLARSLVSTLVTNGRVIRPWLGVDGSLIDGELRNIFSLPLSDGYLVEAVELNSPAYMAGIVGGGLPVKVGLRSLILGGDIIIAINDIELKDVDSLIRALDLVHVGTHVRLKIFRQSKIVTLELVITERPLQPGDVPESSQTFSVYHDKGSSSKVR</sequence>
<keyword evidence="5" id="KW-0812">Transmembrane</keyword>
<dbReference type="AlphaFoldDB" id="A0A1J5TE56"/>
<dbReference type="Gene3D" id="2.30.42.10">
    <property type="match status" value="1"/>
</dbReference>
<evidence type="ECO:0000256" key="5">
    <source>
        <dbReference type="SAM" id="Phobius"/>
    </source>
</evidence>
<dbReference type="Pfam" id="PF13365">
    <property type="entry name" value="Trypsin_2"/>
    <property type="match status" value="1"/>
</dbReference>